<dbReference type="SUPFAM" id="SSF53098">
    <property type="entry name" value="Ribonuclease H-like"/>
    <property type="match status" value="1"/>
</dbReference>
<feature type="compositionally biased region" description="Low complexity" evidence="1">
    <location>
        <begin position="359"/>
        <end position="374"/>
    </location>
</feature>
<reference evidence="2" key="1">
    <citation type="submission" date="2025-08" db="UniProtKB">
        <authorList>
            <consortium name="Ensembl"/>
        </authorList>
    </citation>
    <scope>IDENTIFICATION</scope>
</reference>
<feature type="compositionally biased region" description="Polar residues" evidence="1">
    <location>
        <begin position="545"/>
        <end position="555"/>
    </location>
</feature>
<evidence type="ECO:0000313" key="3">
    <source>
        <dbReference type="Proteomes" id="UP000694700"/>
    </source>
</evidence>
<proteinExistence type="predicted"/>
<feature type="compositionally biased region" description="Polar residues" evidence="1">
    <location>
        <begin position="581"/>
        <end position="591"/>
    </location>
</feature>
<feature type="region of interest" description="Disordered" evidence="1">
    <location>
        <begin position="355"/>
        <end position="626"/>
    </location>
</feature>
<protein>
    <submittedName>
        <fullName evidence="2">Uncharacterized protein</fullName>
    </submittedName>
</protein>
<sequence>MAEPPQKKVRKTQRFLDRYRERWPCLQMSRLPHHAFCTVCKTDVDISHQGATDCRRHVEGTKHKKLESAIASVPKITTKFFGDQDLRTIRAETLFSNFIAEHNVPVSIADHAGPLFKKMFPDSQIAQQYGCARTKTAAILNTLSSNDEQVISDLMCRSPFSIATDGSTDMDDVKLYPLVVRVYDPSVGKIVVVLLKIVECRESTGEGIYNLINQELNKRKIPWGNCVSFSADNASVMQGLRKGVAAFIKSQNPHIYMVGCACHLMHLAAEKASRSLCIDIEDMLILIYYYLDKSSKRKALLRDLQMLCDTDVRKILKLSSTRWLALGKCVNRLLQQWEPLTLFFAEEAAGKKAAKPLTSSAHPSLKSPAAPKPSTLTPTSGKLAVSKTLSSSFLKTKVHQRKSKTGPSSTHQQTGPTPKRQQTGPTTKQLPAGPSTPRLQTGPTTKQLPAGPSTPRLQTGPTTKQLPAGPSTPRLQTGPTTKQLPAGPSTPRLQTGPTTKQLPAGPSTPRLQTGPTTKQLPAGPSTPRLQTGPTTKQLPAGPSTPRLQTGPTTKQLPAGPSTPRLQTGPTTKQLPAGPSTPRLQTGPTTKQLPAGPSTPRLQTGPTTKQLPAGPSTPQQSAQPPKGFDLNQFIFKQKEMGKKQRDLSKKKTEKEKKIEKTEVTKPQRLYAFLTDPQSKLYALFLKRAIPLFETANQNLQKEEPCVPILMQILELQLQKMLLAFCKPECVVEMMEEVKRGCQPTLYKSSEHQLPDDELSIGHDTKTFIKSQANLPLAAFFRDVRKYFTAAVEYMLSKFPYGDELLRHAAVADISRRQTAKFSSLTYFIDRFPCFLGNGVTVDEVEEEFRLFQSSTLNDGFLTKRADEAWRELGVMESGGKKLFANLSTVMLGVCVIFHSNADCERIFSLVTKNKTQCRASLSTEMLSSLVTRKVMIASKGSICYKETFTDALLKKAKSATFNKLNNAKV</sequence>
<evidence type="ECO:0000256" key="1">
    <source>
        <dbReference type="SAM" id="MobiDB-lite"/>
    </source>
</evidence>
<feature type="compositionally biased region" description="Low complexity" evidence="1">
    <location>
        <begin position="386"/>
        <end position="395"/>
    </location>
</feature>
<dbReference type="InterPro" id="IPR012337">
    <property type="entry name" value="RNaseH-like_sf"/>
</dbReference>
<feature type="region of interest" description="Disordered" evidence="1">
    <location>
        <begin position="638"/>
        <end position="658"/>
    </location>
</feature>
<organism evidence="2 3">
    <name type="scientific">Cyprinus carpio</name>
    <name type="common">Common carp</name>
    <dbReference type="NCBI Taxonomy" id="7962"/>
    <lineage>
        <taxon>Eukaryota</taxon>
        <taxon>Metazoa</taxon>
        <taxon>Chordata</taxon>
        <taxon>Craniata</taxon>
        <taxon>Vertebrata</taxon>
        <taxon>Euteleostomi</taxon>
        <taxon>Actinopterygii</taxon>
        <taxon>Neopterygii</taxon>
        <taxon>Teleostei</taxon>
        <taxon>Ostariophysi</taxon>
        <taxon>Cypriniformes</taxon>
        <taxon>Cyprinidae</taxon>
        <taxon>Cyprininae</taxon>
        <taxon>Cyprinus</taxon>
    </lineage>
</organism>
<feature type="compositionally biased region" description="Polar residues" evidence="1">
    <location>
        <begin position="509"/>
        <end position="519"/>
    </location>
</feature>
<feature type="compositionally biased region" description="Polar residues" evidence="1">
    <location>
        <begin position="563"/>
        <end position="573"/>
    </location>
</feature>
<dbReference type="PANTHER" id="PTHR37162:SF10">
    <property type="entry name" value="DUF4371 DOMAIN-CONTAINING PROTEIN"/>
    <property type="match status" value="1"/>
</dbReference>
<evidence type="ECO:0000313" key="2">
    <source>
        <dbReference type="Ensembl" id="ENSCCRP00015041651.1"/>
    </source>
</evidence>
<feature type="compositionally biased region" description="Polar residues" evidence="1">
    <location>
        <begin position="437"/>
        <end position="447"/>
    </location>
</feature>
<name>A0A8C1YZA9_CYPCA</name>
<dbReference type="AlphaFoldDB" id="A0A8C1YZA9"/>
<feature type="compositionally biased region" description="Polar residues" evidence="1">
    <location>
        <begin position="599"/>
        <end position="622"/>
    </location>
</feature>
<feature type="compositionally biased region" description="Polar residues" evidence="1">
    <location>
        <begin position="473"/>
        <end position="483"/>
    </location>
</feature>
<dbReference type="Ensembl" id="ENSCCRT00015043064.1">
    <property type="protein sequence ID" value="ENSCCRP00015041651.1"/>
    <property type="gene ID" value="ENSCCRG00015017321.1"/>
</dbReference>
<feature type="compositionally biased region" description="Polar residues" evidence="1">
    <location>
        <begin position="405"/>
        <end position="429"/>
    </location>
</feature>
<dbReference type="PANTHER" id="PTHR37162">
    <property type="entry name" value="HAT FAMILY DIMERISATION DOMAINCONTAINING PROTEIN-RELATED"/>
    <property type="match status" value="1"/>
</dbReference>
<accession>A0A8C1YZA9</accession>
<feature type="compositionally biased region" description="Polar residues" evidence="1">
    <location>
        <begin position="455"/>
        <end position="465"/>
    </location>
</feature>
<dbReference type="Proteomes" id="UP000694700">
    <property type="component" value="Unplaced"/>
</dbReference>
<feature type="compositionally biased region" description="Polar residues" evidence="1">
    <location>
        <begin position="491"/>
        <end position="501"/>
    </location>
</feature>
<feature type="compositionally biased region" description="Polar residues" evidence="1">
    <location>
        <begin position="527"/>
        <end position="537"/>
    </location>
</feature>